<dbReference type="Gene3D" id="1.25.40.10">
    <property type="entry name" value="Tetratricopeptide repeat domain"/>
    <property type="match status" value="3"/>
</dbReference>
<feature type="chain" id="PRO_5045776179" description="Tetratricopeptide repeat protein" evidence="3">
    <location>
        <begin position="29"/>
        <end position="421"/>
    </location>
</feature>
<dbReference type="EMBL" id="PVNO01000027">
    <property type="protein sequence ID" value="PRO68058.1"/>
    <property type="molecule type" value="Genomic_DNA"/>
</dbReference>
<dbReference type="Proteomes" id="UP000239539">
    <property type="component" value="Unassembled WGS sequence"/>
</dbReference>
<evidence type="ECO:0008006" key="6">
    <source>
        <dbReference type="Google" id="ProtNLM"/>
    </source>
</evidence>
<reference evidence="5" key="1">
    <citation type="journal article" date="2020" name="Int. J. Syst. Evol. Microbiol.">
        <title>Alteromonas alba sp. nov., a marine bacterium isolated from the seawater of the West Pacific Ocean.</title>
        <authorList>
            <person name="Sun C."/>
            <person name="Wu Y.-H."/>
            <person name="Xamxidin M."/>
            <person name="Cheng H."/>
            <person name="Xu X.-W."/>
        </authorList>
    </citation>
    <scope>NUCLEOTIDE SEQUENCE [LARGE SCALE GENOMIC DNA]</scope>
    <source>
        <strain evidence="5">9a2</strain>
    </source>
</reference>
<organism evidence="4 5">
    <name type="scientific">Alteromonas gracilis</name>
    <dbReference type="NCBI Taxonomy" id="1479524"/>
    <lineage>
        <taxon>Bacteria</taxon>
        <taxon>Pseudomonadati</taxon>
        <taxon>Pseudomonadota</taxon>
        <taxon>Gammaproteobacteria</taxon>
        <taxon>Alteromonadales</taxon>
        <taxon>Alteromonadaceae</taxon>
        <taxon>Alteromonas/Salinimonas group</taxon>
        <taxon>Alteromonas</taxon>
    </lineage>
</organism>
<accession>A0ABX5CM12</accession>
<dbReference type="InterPro" id="IPR019734">
    <property type="entry name" value="TPR_rpt"/>
</dbReference>
<dbReference type="SUPFAM" id="SSF48452">
    <property type="entry name" value="TPR-like"/>
    <property type="match status" value="1"/>
</dbReference>
<evidence type="ECO:0000313" key="4">
    <source>
        <dbReference type="EMBL" id="PRO68058.1"/>
    </source>
</evidence>
<keyword evidence="3" id="KW-0732">Signal</keyword>
<feature type="signal peptide" evidence="3">
    <location>
        <begin position="1"/>
        <end position="28"/>
    </location>
</feature>
<keyword evidence="1" id="KW-0677">Repeat</keyword>
<dbReference type="SMART" id="SM00028">
    <property type="entry name" value="TPR"/>
    <property type="match status" value="3"/>
</dbReference>
<protein>
    <recommendedName>
        <fullName evidence="6">Tetratricopeptide repeat protein</fullName>
    </recommendedName>
</protein>
<gene>
    <name evidence="4" type="ORF">C6Y39_13435</name>
</gene>
<dbReference type="PANTHER" id="PTHR44186">
    <property type="match status" value="1"/>
</dbReference>
<evidence type="ECO:0000256" key="1">
    <source>
        <dbReference type="ARBA" id="ARBA00022737"/>
    </source>
</evidence>
<evidence type="ECO:0000256" key="3">
    <source>
        <dbReference type="SAM" id="SignalP"/>
    </source>
</evidence>
<keyword evidence="5" id="KW-1185">Reference proteome</keyword>
<evidence type="ECO:0000256" key="2">
    <source>
        <dbReference type="ARBA" id="ARBA00022803"/>
    </source>
</evidence>
<sequence>MMKRTFKMSAVALVLGASAVLSAPAALAQTSPVVCPGYEKGKTTLVGERTGKKVQKAFEFYNEDLVDEALNVLYEIDPSDDFDKAYVNRFIGNLLAAQEGQGGKAYNYLVDSVKNKVLNDLEHAQTLKLLGDLSMQEEKYNDAVKWYNSWMDFTCKEDADVYTRLTQAYYESKQLDKMIEPADRAIALYEEPNKNPYVLKLTSYYERKMYDQTVLVAEELVRKFPEEPRWWTQLGMFYLQVEEYKKALSSFELADMQGFLKKESEAKALAQLYQSNGMPYRGAKTLEKFIKAGVLKEDAQLTASIANAYHAAKEFKTAAKLYAKAAAETSDPEYYRKQGTLLLIAEDYKGAVKALENALERGIENPEKVHFTLMEANFYAGDYRAAYKHVQEAKKDRSLRRNAAAWEPYIKEKAKNRGINI</sequence>
<proteinExistence type="predicted"/>
<comment type="caution">
    <text evidence="4">The sequence shown here is derived from an EMBL/GenBank/DDBJ whole genome shotgun (WGS) entry which is preliminary data.</text>
</comment>
<evidence type="ECO:0000313" key="5">
    <source>
        <dbReference type="Proteomes" id="UP000239539"/>
    </source>
</evidence>
<keyword evidence="2" id="KW-0802">TPR repeat</keyword>
<dbReference type="PANTHER" id="PTHR44186:SF1">
    <property type="entry name" value="BARDET-BIEDL SYNDROME 4 PROTEIN"/>
    <property type="match status" value="1"/>
</dbReference>
<dbReference type="RefSeq" id="WP_105932033.1">
    <property type="nucleotide sequence ID" value="NZ_PVNO01000027.1"/>
</dbReference>
<name>A0ABX5CM12_9ALTE</name>
<dbReference type="InterPro" id="IPR011990">
    <property type="entry name" value="TPR-like_helical_dom_sf"/>
</dbReference>